<keyword evidence="4" id="KW-1185">Reference proteome</keyword>
<dbReference type="Pfam" id="PF04818">
    <property type="entry name" value="CID"/>
    <property type="match status" value="1"/>
</dbReference>
<proteinExistence type="predicted"/>
<dbReference type="RefSeq" id="XP_007778376.1">
    <property type="nucleotide sequence ID" value="XM_007780186.1"/>
</dbReference>
<evidence type="ECO:0000256" key="1">
    <source>
        <dbReference type="SAM" id="MobiDB-lite"/>
    </source>
</evidence>
<organism evidence="3 4">
    <name type="scientific">Coniosporium apollinis (strain CBS 100218)</name>
    <name type="common">Rock-inhabiting black yeast</name>
    <dbReference type="NCBI Taxonomy" id="1168221"/>
    <lineage>
        <taxon>Eukaryota</taxon>
        <taxon>Fungi</taxon>
        <taxon>Dikarya</taxon>
        <taxon>Ascomycota</taxon>
        <taxon>Pezizomycotina</taxon>
        <taxon>Dothideomycetes</taxon>
        <taxon>Dothideomycetes incertae sedis</taxon>
        <taxon>Coniosporium</taxon>
    </lineage>
</organism>
<dbReference type="STRING" id="1168221.R7YML6"/>
<dbReference type="OMA" id="GTGEPEH"/>
<dbReference type="OrthoDB" id="21470at2759"/>
<dbReference type="eggNOG" id="KOG4368">
    <property type="taxonomic scope" value="Eukaryota"/>
</dbReference>
<dbReference type="GeneID" id="19899597"/>
<dbReference type="Gene3D" id="1.25.40.90">
    <property type="match status" value="1"/>
</dbReference>
<reference evidence="4" key="1">
    <citation type="submission" date="2012-06" db="EMBL/GenBank/DDBJ databases">
        <title>The genome sequence of Coniosporium apollinis CBS 100218.</title>
        <authorList>
            <consortium name="The Broad Institute Genome Sequencing Platform"/>
            <person name="Cuomo C."/>
            <person name="Gorbushina A."/>
            <person name="Noack S."/>
            <person name="Walker B."/>
            <person name="Young S.K."/>
            <person name="Zeng Q."/>
            <person name="Gargeya S."/>
            <person name="Fitzgerald M."/>
            <person name="Haas B."/>
            <person name="Abouelleil A."/>
            <person name="Alvarado L."/>
            <person name="Arachchi H.M."/>
            <person name="Berlin A.M."/>
            <person name="Chapman S.B."/>
            <person name="Goldberg J."/>
            <person name="Griggs A."/>
            <person name="Gujja S."/>
            <person name="Hansen M."/>
            <person name="Howarth C."/>
            <person name="Imamovic A."/>
            <person name="Larimer J."/>
            <person name="McCowan C."/>
            <person name="Montmayeur A."/>
            <person name="Murphy C."/>
            <person name="Neiman D."/>
            <person name="Pearson M."/>
            <person name="Priest M."/>
            <person name="Roberts A."/>
            <person name="Saif S."/>
            <person name="Shea T."/>
            <person name="Sisk P."/>
            <person name="Sykes S."/>
            <person name="Wortman J."/>
            <person name="Nusbaum C."/>
            <person name="Birren B."/>
        </authorList>
    </citation>
    <scope>NUCLEOTIDE SEQUENCE [LARGE SCALE GENOMIC DNA]</scope>
    <source>
        <strain evidence="4">CBS 100218</strain>
    </source>
</reference>
<sequence length="387" mass="43205">MAHQLAIAKASFGAGLRKPDPTSISQEEIAHFHTLLDAVLKQCSPSNVQNCKAWLLKNTIPSPARITALGKYLVTLSTSFVDVAVGEEGKARGTTARRRRLHVLYLLNDLLHDTKFHSDTPTAHITFTTNLQRYVNDLVKLAASYDQVKNRKCHARIVELLDVWEDSVYFPKEIIKALRQDIEDASTSIDGESTPTKDATGVEGERNGTNTRDAPYIMPATHGDPSTPYYDLPAGNMIHLIRPNSPSPIDIRQMKALQLPIGPVHKSLVNAVQEFLKDVDRIYDPAHHDDEGIVADIDEMGQTMVRDEAGDLVPSEAYYGWSLAFCQQMKKRRLEGPPKNNGDRGRGRSRSRFEERSPQRRLSISFVSAARFPLRVTLEEISQSTPA</sequence>
<evidence type="ECO:0000313" key="3">
    <source>
        <dbReference type="EMBL" id="EON63059.1"/>
    </source>
</evidence>
<dbReference type="GO" id="GO:0048471">
    <property type="term" value="C:perinuclear region of cytoplasm"/>
    <property type="evidence" value="ECO:0007669"/>
    <property type="project" value="TreeGrafter"/>
</dbReference>
<feature type="region of interest" description="Disordered" evidence="1">
    <location>
        <begin position="332"/>
        <end position="360"/>
    </location>
</feature>
<feature type="domain" description="CID" evidence="2">
    <location>
        <begin position="24"/>
        <end position="186"/>
    </location>
</feature>
<evidence type="ECO:0000313" key="4">
    <source>
        <dbReference type="Proteomes" id="UP000016924"/>
    </source>
</evidence>
<dbReference type="SUPFAM" id="SSF48464">
    <property type="entry name" value="ENTH/VHS domain"/>
    <property type="match status" value="1"/>
</dbReference>
<dbReference type="Proteomes" id="UP000016924">
    <property type="component" value="Unassembled WGS sequence"/>
</dbReference>
<dbReference type="HOGENOM" id="CLU_044165_0_0_1"/>
<dbReference type="EMBL" id="JH767561">
    <property type="protein sequence ID" value="EON63059.1"/>
    <property type="molecule type" value="Genomic_DNA"/>
</dbReference>
<feature type="region of interest" description="Disordered" evidence="1">
    <location>
        <begin position="186"/>
        <end position="217"/>
    </location>
</feature>
<dbReference type="InterPro" id="IPR008942">
    <property type="entry name" value="ENTH_VHS"/>
</dbReference>
<feature type="compositionally biased region" description="Polar residues" evidence="1">
    <location>
        <begin position="186"/>
        <end position="197"/>
    </location>
</feature>
<feature type="compositionally biased region" description="Basic and acidic residues" evidence="1">
    <location>
        <begin position="341"/>
        <end position="358"/>
    </location>
</feature>
<dbReference type="InterPro" id="IPR006569">
    <property type="entry name" value="CID_dom"/>
</dbReference>
<gene>
    <name evidence="3" type="ORF">W97_02286</name>
</gene>
<name>R7YML6_CONA1</name>
<dbReference type="GO" id="GO:0006874">
    <property type="term" value="P:intracellular calcium ion homeostasis"/>
    <property type="evidence" value="ECO:0007669"/>
    <property type="project" value="TreeGrafter"/>
</dbReference>
<dbReference type="PANTHER" id="PTHR12323:SF0">
    <property type="entry name" value="CALCIUM HOMEOSTASIS ENDOPLASMIC RETICULUM PROTEIN"/>
    <property type="match status" value="1"/>
</dbReference>
<dbReference type="AlphaFoldDB" id="R7YML6"/>
<evidence type="ECO:0000259" key="2">
    <source>
        <dbReference type="PROSITE" id="PS51391"/>
    </source>
</evidence>
<dbReference type="PANTHER" id="PTHR12323">
    <property type="entry name" value="SR-RELATED CTD ASSOCIATED FACTOR 6"/>
    <property type="match status" value="1"/>
</dbReference>
<protein>
    <recommendedName>
        <fullName evidence="2">CID domain-containing protein</fullName>
    </recommendedName>
</protein>
<accession>R7YML6</accession>
<dbReference type="PROSITE" id="PS51391">
    <property type="entry name" value="CID"/>
    <property type="match status" value="1"/>
</dbReference>